<comment type="caution">
    <text evidence="1">The sequence shown here is derived from an EMBL/GenBank/DDBJ whole genome shotgun (WGS) entry which is preliminary data.</text>
</comment>
<evidence type="ECO:0000313" key="2">
    <source>
        <dbReference type="Proteomes" id="UP000466442"/>
    </source>
</evidence>
<sequence length="295" mass="29928">MTFTTGPTMGMRTENEAEWRNMDPLYCELGNIGMVSQLGRREETGSPRLSLRESADTVLPSTFRVVMTPPSPPHHGGSQESPIVTFEERFTMEPALETPDNETLTQQEEWNRGVTSEVTAALCASYDADPVSPQIHQEEVTGTPGVSPGGSPGVSPGVTAGVSPPIIRGELTGALGVSPGVSPGVTAGVSPPIIQGELTGAPGVSPGVSPGVTAGVSPPIFQEEETGTPGVSPGVSPGVTAGVSPPIIQGELTGTPGVSPGVSPGGTAGVSPQIYHKEVTGTLGLLVILGIATPK</sequence>
<evidence type="ECO:0000313" key="1">
    <source>
        <dbReference type="EMBL" id="KAF6197392.1"/>
    </source>
</evidence>
<dbReference type="AlphaFoldDB" id="A0A8S9WJ29"/>
<keyword evidence="2" id="KW-1185">Reference proteome</keyword>
<proteinExistence type="predicted"/>
<dbReference type="Proteomes" id="UP000466442">
    <property type="component" value="Unassembled WGS sequence"/>
</dbReference>
<protein>
    <submittedName>
        <fullName evidence="1">Uncharacterized protein</fullName>
    </submittedName>
</protein>
<dbReference type="EMBL" id="WIXP02000099">
    <property type="protein sequence ID" value="KAF6197392.1"/>
    <property type="molecule type" value="Genomic_DNA"/>
</dbReference>
<organism evidence="1 2">
    <name type="scientific">Apolygus lucorum</name>
    <name type="common">Small green plant bug</name>
    <name type="synonym">Lygocoris lucorum</name>
    <dbReference type="NCBI Taxonomy" id="248454"/>
    <lineage>
        <taxon>Eukaryota</taxon>
        <taxon>Metazoa</taxon>
        <taxon>Ecdysozoa</taxon>
        <taxon>Arthropoda</taxon>
        <taxon>Hexapoda</taxon>
        <taxon>Insecta</taxon>
        <taxon>Pterygota</taxon>
        <taxon>Neoptera</taxon>
        <taxon>Paraneoptera</taxon>
        <taxon>Hemiptera</taxon>
        <taxon>Heteroptera</taxon>
        <taxon>Panheteroptera</taxon>
        <taxon>Cimicomorpha</taxon>
        <taxon>Miridae</taxon>
        <taxon>Mirini</taxon>
        <taxon>Apolygus</taxon>
    </lineage>
</organism>
<gene>
    <name evidence="1" type="ORF">GE061_020250</name>
</gene>
<name>A0A8S9WJ29_APOLU</name>
<reference evidence="1" key="1">
    <citation type="journal article" date="2021" name="Mol. Ecol. Resour.">
        <title>Apolygus lucorum genome provides insights into omnivorousness and mesophyll feeding.</title>
        <authorList>
            <person name="Liu Y."/>
            <person name="Liu H."/>
            <person name="Wang H."/>
            <person name="Huang T."/>
            <person name="Liu B."/>
            <person name="Yang B."/>
            <person name="Yin L."/>
            <person name="Li B."/>
            <person name="Zhang Y."/>
            <person name="Zhang S."/>
            <person name="Jiang F."/>
            <person name="Zhang X."/>
            <person name="Ren Y."/>
            <person name="Wang B."/>
            <person name="Wang S."/>
            <person name="Lu Y."/>
            <person name="Wu K."/>
            <person name="Fan W."/>
            <person name="Wang G."/>
        </authorList>
    </citation>
    <scope>NUCLEOTIDE SEQUENCE</scope>
    <source>
        <strain evidence="1">12Hb</strain>
    </source>
</reference>
<accession>A0A8S9WJ29</accession>